<sequence length="284" mass="32174">MRSYSPFITITQAVHYGLWEGLQDDDDDSEPENTEDLPEFINGYKHILRYDPSFKAELQKLRGDTPALEKLVEVMESQAKEVRTTDSGNLKHDIVGYLPKRLFVDLVNPPIPKALSKANRGFNHPQIARMLCPRDRLDAFDSDPTMIDQLQAGSVSVTPGDWATFLYNEEDDYDTEDPAKGLFQGYLVVRVAKHIWTAPSSALKSKAGAGKSTRANNAKLHRMKRFTGRQIAYIVVQTWFALSSMESWDPDAENFSLKELFNLTVELFEDDPTSDWAVSTLAFF</sequence>
<dbReference type="EMBL" id="KV418292">
    <property type="protein sequence ID" value="KZP02808.1"/>
    <property type="molecule type" value="Genomic_DNA"/>
</dbReference>
<dbReference type="OrthoDB" id="3220614at2759"/>
<dbReference type="Proteomes" id="UP000076532">
    <property type="component" value="Unassembled WGS sequence"/>
</dbReference>
<keyword evidence="3" id="KW-1185">Reference proteome</keyword>
<name>A0A166GA44_9AGAM</name>
<organism evidence="2 3">
    <name type="scientific">Athelia psychrophila</name>
    <dbReference type="NCBI Taxonomy" id="1759441"/>
    <lineage>
        <taxon>Eukaryota</taxon>
        <taxon>Fungi</taxon>
        <taxon>Dikarya</taxon>
        <taxon>Basidiomycota</taxon>
        <taxon>Agaricomycotina</taxon>
        <taxon>Agaricomycetes</taxon>
        <taxon>Agaricomycetidae</taxon>
        <taxon>Atheliales</taxon>
        <taxon>Atheliaceae</taxon>
        <taxon>Athelia</taxon>
    </lineage>
</organism>
<gene>
    <name evidence="2" type="ORF">FIBSPDRAFT_864614</name>
    <name evidence="1" type="ORF">FIBSPDRAFT_880008</name>
</gene>
<protein>
    <submittedName>
        <fullName evidence="2">Uncharacterized protein</fullName>
    </submittedName>
</protein>
<evidence type="ECO:0000313" key="3">
    <source>
        <dbReference type="Proteomes" id="UP000076532"/>
    </source>
</evidence>
<dbReference type="AlphaFoldDB" id="A0A166GA44"/>
<dbReference type="EMBL" id="KV417580">
    <property type="protein sequence ID" value="KZP17625.1"/>
    <property type="molecule type" value="Genomic_DNA"/>
</dbReference>
<dbReference type="STRING" id="436010.A0A166GA44"/>
<evidence type="ECO:0000313" key="1">
    <source>
        <dbReference type="EMBL" id="KZP02808.1"/>
    </source>
</evidence>
<dbReference type="InterPro" id="IPR046521">
    <property type="entry name" value="DUF6698"/>
</dbReference>
<reference evidence="2 3" key="1">
    <citation type="journal article" date="2016" name="Mol. Biol. Evol.">
        <title>Comparative Genomics of Early-Diverging Mushroom-Forming Fungi Provides Insights into the Origins of Lignocellulose Decay Capabilities.</title>
        <authorList>
            <person name="Nagy L.G."/>
            <person name="Riley R."/>
            <person name="Tritt A."/>
            <person name="Adam C."/>
            <person name="Daum C."/>
            <person name="Floudas D."/>
            <person name="Sun H."/>
            <person name="Yadav J.S."/>
            <person name="Pangilinan J."/>
            <person name="Larsson K.H."/>
            <person name="Matsuura K."/>
            <person name="Barry K."/>
            <person name="Labutti K."/>
            <person name="Kuo R."/>
            <person name="Ohm R.A."/>
            <person name="Bhattacharya S.S."/>
            <person name="Shirouzu T."/>
            <person name="Yoshinaga Y."/>
            <person name="Martin F.M."/>
            <person name="Grigoriev I.V."/>
            <person name="Hibbett D.S."/>
        </authorList>
    </citation>
    <scope>NUCLEOTIDE SEQUENCE [LARGE SCALE GENOMIC DNA]</scope>
    <source>
        <strain evidence="2 3">CBS 109695</strain>
    </source>
</reference>
<accession>A0A166GA44</accession>
<feature type="non-terminal residue" evidence="2">
    <location>
        <position position="1"/>
    </location>
</feature>
<evidence type="ECO:0000313" key="2">
    <source>
        <dbReference type="EMBL" id="KZP17625.1"/>
    </source>
</evidence>
<proteinExistence type="predicted"/>
<dbReference type="Pfam" id="PF20414">
    <property type="entry name" value="DUF6698"/>
    <property type="match status" value="1"/>
</dbReference>